<name>A0A5N0DRL7_9NOCA</name>
<keyword evidence="4" id="KW-0143">Chaperone</keyword>
<keyword evidence="3" id="KW-0963">Cytoplasm</keyword>
<keyword evidence="6" id="KW-1185">Reference proteome</keyword>
<dbReference type="InterPro" id="IPR025734">
    <property type="entry name" value="EspG"/>
</dbReference>
<comment type="subcellular location">
    <subcellularLocation>
        <location evidence="1">Cytoplasm</location>
    </subcellularLocation>
</comment>
<evidence type="ECO:0000313" key="6">
    <source>
        <dbReference type="Proteomes" id="UP000323876"/>
    </source>
</evidence>
<protein>
    <submittedName>
        <fullName evidence="5">ESX secretion-associated protein EspG</fullName>
    </submittedName>
</protein>
<evidence type="ECO:0000256" key="4">
    <source>
        <dbReference type="ARBA" id="ARBA00023186"/>
    </source>
</evidence>
<comment type="similarity">
    <text evidence="2">Belongs to the EspG family.</text>
</comment>
<dbReference type="RefSeq" id="WP_150408126.1">
    <property type="nucleotide sequence ID" value="NZ_VXLC01000045.1"/>
</dbReference>
<evidence type="ECO:0000256" key="2">
    <source>
        <dbReference type="ARBA" id="ARBA00006411"/>
    </source>
</evidence>
<dbReference type="Pfam" id="PF14011">
    <property type="entry name" value="ESX-1_EspG"/>
    <property type="match status" value="1"/>
</dbReference>
<gene>
    <name evidence="5" type="ORF">F3087_43865</name>
</gene>
<dbReference type="AlphaFoldDB" id="A0A5N0DRL7"/>
<sequence length="269" mass="30842">MTLQWKFTSLEFLVLCEQYRAGSLPRPLLFQSDEEVMSDDLEQRKRLVWAELQPRLDSSFAGMAHVLRAPELYVLLQSWDERERTDRDKVLRVHVARAGALGFVFEQVPGELTFDSPMVVVTECDPRAMAVAVVQAMPDVGAGRLPDIPIVTDPVEHIAPSWSANSVWDDVESRPVYRTQRFFEQRADLTGVITVAQGRSKFGPRGLHETTLLWRDVADDGRYVMALDDSPVAVATSRQQLVYRIHRDIEHLLERIESHWEDGRPEDRY</sequence>
<evidence type="ECO:0000313" key="5">
    <source>
        <dbReference type="EMBL" id="KAA8879698.1"/>
    </source>
</evidence>
<proteinExistence type="inferred from homology"/>
<organism evidence="5 6">
    <name type="scientific">Nocardia colli</name>
    <dbReference type="NCBI Taxonomy" id="2545717"/>
    <lineage>
        <taxon>Bacteria</taxon>
        <taxon>Bacillati</taxon>
        <taxon>Actinomycetota</taxon>
        <taxon>Actinomycetes</taxon>
        <taxon>Mycobacteriales</taxon>
        <taxon>Nocardiaceae</taxon>
        <taxon>Nocardia</taxon>
    </lineage>
</organism>
<dbReference type="Proteomes" id="UP000323876">
    <property type="component" value="Unassembled WGS sequence"/>
</dbReference>
<dbReference type="OrthoDB" id="4561431at2"/>
<dbReference type="EMBL" id="VXLC01000045">
    <property type="protein sequence ID" value="KAA8879698.1"/>
    <property type="molecule type" value="Genomic_DNA"/>
</dbReference>
<evidence type="ECO:0000256" key="1">
    <source>
        <dbReference type="ARBA" id="ARBA00004496"/>
    </source>
</evidence>
<accession>A0A5N0DRL7</accession>
<reference evidence="5 6" key="1">
    <citation type="submission" date="2019-09" db="EMBL/GenBank/DDBJ databases">
        <authorList>
            <person name="Wang X."/>
        </authorList>
    </citation>
    <scope>NUCLEOTIDE SEQUENCE [LARGE SCALE GENOMIC DNA]</scope>
    <source>
        <strain evidence="5 6">CICC 11023</strain>
    </source>
</reference>
<evidence type="ECO:0000256" key="3">
    <source>
        <dbReference type="ARBA" id="ARBA00022490"/>
    </source>
</evidence>
<comment type="caution">
    <text evidence="5">The sequence shown here is derived from an EMBL/GenBank/DDBJ whole genome shotgun (WGS) entry which is preliminary data.</text>
</comment>